<dbReference type="Proteomes" id="UP000254236">
    <property type="component" value="Chromosome"/>
</dbReference>
<keyword evidence="1" id="KW-0560">Oxidoreductase</keyword>
<evidence type="ECO:0000313" key="4">
    <source>
        <dbReference type="EMBL" id="RRR24292.1"/>
    </source>
</evidence>
<dbReference type="EMBL" id="CP031356">
    <property type="protein sequence ID" value="AXK46551.1"/>
    <property type="molecule type" value="Genomic_DNA"/>
</dbReference>
<dbReference type="Proteomes" id="UP000282185">
    <property type="component" value="Unassembled WGS sequence"/>
</dbReference>
<feature type="domain" description="NADP-dependent oxidoreductase" evidence="2">
    <location>
        <begin position="15"/>
        <end position="306"/>
    </location>
</feature>
<reference evidence="4 6" key="2">
    <citation type="submission" date="2018-08" db="EMBL/GenBank/DDBJ databases">
        <title>Brachybacterium saurashtrense DSM 23186.</title>
        <authorList>
            <person name="Li Y."/>
        </authorList>
    </citation>
    <scope>NUCLEOTIDE SEQUENCE [LARGE SCALE GENOMIC DNA]</scope>
    <source>
        <strain evidence="4 6">DSM 23186</strain>
    </source>
</reference>
<dbReference type="Pfam" id="PF00248">
    <property type="entry name" value="Aldo_ket_red"/>
    <property type="match status" value="1"/>
</dbReference>
<dbReference type="AlphaFoldDB" id="A0A345YRJ9"/>
<accession>A0A345YRJ9</accession>
<gene>
    <name evidence="3" type="ORF">DWV08_13640</name>
    <name evidence="4" type="ORF">DXU92_05390</name>
</gene>
<proteinExistence type="predicted"/>
<dbReference type="SUPFAM" id="SSF51430">
    <property type="entry name" value="NAD(P)-linked oxidoreductase"/>
    <property type="match status" value="1"/>
</dbReference>
<dbReference type="InterPro" id="IPR050523">
    <property type="entry name" value="AKR_Detox_Biosynth"/>
</dbReference>
<organism evidence="4 6">
    <name type="scientific">Brachybacterium saurashtrense</name>
    <dbReference type="NCBI Taxonomy" id="556288"/>
    <lineage>
        <taxon>Bacteria</taxon>
        <taxon>Bacillati</taxon>
        <taxon>Actinomycetota</taxon>
        <taxon>Actinomycetes</taxon>
        <taxon>Micrococcales</taxon>
        <taxon>Dermabacteraceae</taxon>
        <taxon>Brachybacterium</taxon>
    </lineage>
</organism>
<evidence type="ECO:0000313" key="6">
    <source>
        <dbReference type="Proteomes" id="UP000282185"/>
    </source>
</evidence>
<dbReference type="Gene3D" id="3.20.20.100">
    <property type="entry name" value="NADP-dependent oxidoreductase domain"/>
    <property type="match status" value="1"/>
</dbReference>
<protein>
    <submittedName>
        <fullName evidence="4">Aldo/keto reductase</fullName>
    </submittedName>
</protein>
<dbReference type="CDD" id="cd19087">
    <property type="entry name" value="AKR_AKR12A1_B1_C1"/>
    <property type="match status" value="1"/>
</dbReference>
<evidence type="ECO:0000256" key="1">
    <source>
        <dbReference type="ARBA" id="ARBA00023002"/>
    </source>
</evidence>
<evidence type="ECO:0000313" key="5">
    <source>
        <dbReference type="Proteomes" id="UP000254236"/>
    </source>
</evidence>
<dbReference type="KEGG" id="bsau:DWV08_13640"/>
<dbReference type="PANTHER" id="PTHR43364:SF5">
    <property type="entry name" value="REDUCTASE"/>
    <property type="match status" value="1"/>
</dbReference>
<dbReference type="PANTHER" id="PTHR43364">
    <property type="entry name" value="NADH-SPECIFIC METHYLGLYOXAL REDUCTASE-RELATED"/>
    <property type="match status" value="1"/>
</dbReference>
<evidence type="ECO:0000259" key="2">
    <source>
        <dbReference type="Pfam" id="PF00248"/>
    </source>
</evidence>
<dbReference type="OrthoDB" id="4789369at2"/>
<name>A0A345YRJ9_9MICO</name>
<keyword evidence="5" id="KW-1185">Reference proteome</keyword>
<sequence>MQYAQLGRTGATVSRLVLGTMNFGPHTSEEDSFAIMDRALEQGVTFVDTANVYGGKDHRGRTEEIVGRWLARTGKRDEIVLATKVFGEMGPGKNDRGLSALNIRRAVDASLRRLQTDHIDLYQMHHVDRSAPWEEIWQAMDLLVAQGKISYVGSSNFAGWHIAQANETASRRGSLRLVSEQSLYNLLSRSIELEVLPAAEHYGLGVIPWSPLSGGKLGGRREDGVRRRAADRRHDPADLTEQLERWETFCEERDLTPGQAALAWLLHRPGVLGPIIGPRTMEQLDSAIEAVDIVLSEEDLAALDEIFPGPGGPAPEAYAW</sequence>
<dbReference type="RefSeq" id="WP_115414300.1">
    <property type="nucleotide sequence ID" value="NZ_CP031356.1"/>
</dbReference>
<dbReference type="InterPro" id="IPR036812">
    <property type="entry name" value="NAD(P)_OxRdtase_dom_sf"/>
</dbReference>
<evidence type="ECO:0000313" key="3">
    <source>
        <dbReference type="EMBL" id="AXK46551.1"/>
    </source>
</evidence>
<dbReference type="EMBL" id="QSWH01000002">
    <property type="protein sequence ID" value="RRR24292.1"/>
    <property type="molecule type" value="Genomic_DNA"/>
</dbReference>
<dbReference type="GO" id="GO:0016491">
    <property type="term" value="F:oxidoreductase activity"/>
    <property type="evidence" value="ECO:0007669"/>
    <property type="project" value="UniProtKB-KW"/>
</dbReference>
<dbReference type="GO" id="GO:0005829">
    <property type="term" value="C:cytosol"/>
    <property type="evidence" value="ECO:0007669"/>
    <property type="project" value="UniProtKB-ARBA"/>
</dbReference>
<dbReference type="InterPro" id="IPR023210">
    <property type="entry name" value="NADP_OxRdtase_dom"/>
</dbReference>
<reference evidence="3 5" key="1">
    <citation type="submission" date="2018-07" db="EMBL/GenBank/DDBJ databases">
        <title>Brachybacterium saurashtrense DSM 23186 genome sequence.</title>
        <authorList>
            <person name="Guo L."/>
        </authorList>
    </citation>
    <scope>NUCLEOTIDE SEQUENCE [LARGE SCALE GENOMIC DNA]</scope>
    <source>
        <strain evidence="3 5">DSM 23186</strain>
    </source>
</reference>
<dbReference type="FunFam" id="3.20.20.100:FF:000004">
    <property type="entry name" value="Oxidoreductase, aldo/keto reductase"/>
    <property type="match status" value="1"/>
</dbReference>